<feature type="signal peptide" evidence="7">
    <location>
        <begin position="1"/>
        <end position="24"/>
    </location>
</feature>
<sequence>MASTLSLVLVLVFGIFLASQLALASSRLNNEESSMLERHQQWMSRHGRIYKDEQEKGVRFKIFKDNVDRINAFNSGPDKGYKLGVNQFADLTSEEFRASHTGYKRLQSPSKVISGSEQTAFRYANATVESSTVDWREKGAVTPVKYQGSCGSCWAFSAVAATEGINQIKTGNLVSLSEQELVDCDVQNNGCSGGYLVNAFEFIRQNQGLTTEDNYPYVGQEGTCETENSYQPAATITGYEEVPTNSEQALCQAVAYQPVSVAIEAGGNDFQFYNSGVYSGTCGTRLDHAVTVVGYGTTSDGTKYWLVKNSWGSGWGENGYIRMERDVANEEGLCGIAKTASYPIM</sequence>
<dbReference type="CDD" id="cd02248">
    <property type="entry name" value="Peptidase_C1A"/>
    <property type="match status" value="1"/>
</dbReference>
<dbReference type="GO" id="GO:0006508">
    <property type="term" value="P:proteolysis"/>
    <property type="evidence" value="ECO:0007669"/>
    <property type="project" value="UniProtKB-KW"/>
</dbReference>
<organism evidence="10 11">
    <name type="scientific">Rhododendron simsii</name>
    <name type="common">Sims's rhododendron</name>
    <dbReference type="NCBI Taxonomy" id="118357"/>
    <lineage>
        <taxon>Eukaryota</taxon>
        <taxon>Viridiplantae</taxon>
        <taxon>Streptophyta</taxon>
        <taxon>Embryophyta</taxon>
        <taxon>Tracheophyta</taxon>
        <taxon>Spermatophyta</taxon>
        <taxon>Magnoliopsida</taxon>
        <taxon>eudicotyledons</taxon>
        <taxon>Gunneridae</taxon>
        <taxon>Pentapetalae</taxon>
        <taxon>asterids</taxon>
        <taxon>Ericales</taxon>
        <taxon>Ericaceae</taxon>
        <taxon>Ericoideae</taxon>
        <taxon>Rhodoreae</taxon>
        <taxon>Rhododendron</taxon>
    </lineage>
</organism>
<dbReference type="PRINTS" id="PR00705">
    <property type="entry name" value="PAPAIN"/>
</dbReference>
<dbReference type="Pfam" id="PF00112">
    <property type="entry name" value="Peptidase_C1"/>
    <property type="match status" value="1"/>
</dbReference>
<keyword evidence="11" id="KW-1185">Reference proteome</keyword>
<dbReference type="Gene3D" id="3.90.70.10">
    <property type="entry name" value="Cysteine proteinases"/>
    <property type="match status" value="1"/>
</dbReference>
<dbReference type="FunFam" id="3.90.70.10:FF:000023">
    <property type="entry name" value="Senescence-specific cysteine protease SAG39"/>
    <property type="match status" value="1"/>
</dbReference>
<evidence type="ECO:0000256" key="3">
    <source>
        <dbReference type="ARBA" id="ARBA00022729"/>
    </source>
</evidence>
<dbReference type="SMART" id="SM00848">
    <property type="entry name" value="Inhibitor_I29"/>
    <property type="match status" value="1"/>
</dbReference>
<dbReference type="EMBL" id="WJXA01000013">
    <property type="protein sequence ID" value="KAF7119789.1"/>
    <property type="molecule type" value="Genomic_DNA"/>
</dbReference>
<evidence type="ECO:0000256" key="5">
    <source>
        <dbReference type="ARBA" id="ARBA00022807"/>
    </source>
</evidence>
<evidence type="ECO:0000256" key="1">
    <source>
        <dbReference type="ARBA" id="ARBA00008455"/>
    </source>
</evidence>
<comment type="caution">
    <text evidence="10">The sequence shown here is derived from an EMBL/GenBank/DDBJ whole genome shotgun (WGS) entry which is preliminary data.</text>
</comment>
<feature type="domain" description="Peptidase C1A papain C-terminal" evidence="8">
    <location>
        <begin position="129"/>
        <end position="344"/>
    </location>
</feature>
<proteinExistence type="inferred from homology"/>
<dbReference type="Proteomes" id="UP000626092">
    <property type="component" value="Unassembled WGS sequence"/>
</dbReference>
<name>A0A834FY96_RHOSS</name>
<reference evidence="10" key="1">
    <citation type="submission" date="2019-11" db="EMBL/GenBank/DDBJ databases">
        <authorList>
            <person name="Liu Y."/>
            <person name="Hou J."/>
            <person name="Li T.-Q."/>
            <person name="Guan C.-H."/>
            <person name="Wu X."/>
            <person name="Wu H.-Z."/>
            <person name="Ling F."/>
            <person name="Zhang R."/>
            <person name="Shi X.-G."/>
            <person name="Ren J.-P."/>
            <person name="Chen E.-F."/>
            <person name="Sun J.-M."/>
        </authorList>
    </citation>
    <scope>NUCLEOTIDE SEQUENCE</scope>
    <source>
        <strain evidence="10">Adult_tree_wgs_1</strain>
        <tissue evidence="10">Leaves</tissue>
    </source>
</reference>
<accession>A0A834FY96</accession>
<evidence type="ECO:0000313" key="11">
    <source>
        <dbReference type="Proteomes" id="UP000626092"/>
    </source>
</evidence>
<keyword evidence="3 7" id="KW-0732">Signal</keyword>
<dbReference type="AlphaFoldDB" id="A0A834FY96"/>
<dbReference type="InterPro" id="IPR013128">
    <property type="entry name" value="Peptidase_C1A"/>
</dbReference>
<dbReference type="PROSITE" id="PS00640">
    <property type="entry name" value="THIOL_PROTEASE_ASN"/>
    <property type="match status" value="1"/>
</dbReference>
<dbReference type="InterPro" id="IPR013201">
    <property type="entry name" value="Prot_inhib_I29"/>
</dbReference>
<gene>
    <name evidence="10" type="ORF">RHSIM_Rhsim13G0190500</name>
</gene>
<dbReference type="InterPro" id="IPR000668">
    <property type="entry name" value="Peptidase_C1A_C"/>
</dbReference>
<dbReference type="InterPro" id="IPR038765">
    <property type="entry name" value="Papain-like_cys_pep_sf"/>
</dbReference>
<evidence type="ECO:0000256" key="6">
    <source>
        <dbReference type="ARBA" id="ARBA00023157"/>
    </source>
</evidence>
<dbReference type="InterPro" id="IPR025660">
    <property type="entry name" value="Pept_his_AS"/>
</dbReference>
<evidence type="ECO:0000256" key="4">
    <source>
        <dbReference type="ARBA" id="ARBA00022801"/>
    </source>
</evidence>
<keyword evidence="2" id="KW-0645">Protease</keyword>
<protein>
    <submittedName>
        <fullName evidence="10">Uncharacterized protein</fullName>
    </submittedName>
</protein>
<feature type="domain" description="Cathepsin propeptide inhibitor" evidence="9">
    <location>
        <begin position="39"/>
        <end position="96"/>
    </location>
</feature>
<keyword evidence="4" id="KW-0378">Hydrolase</keyword>
<keyword evidence="5" id="KW-0788">Thiol protease</keyword>
<evidence type="ECO:0000259" key="8">
    <source>
        <dbReference type="SMART" id="SM00645"/>
    </source>
</evidence>
<evidence type="ECO:0000313" key="10">
    <source>
        <dbReference type="EMBL" id="KAF7119789.1"/>
    </source>
</evidence>
<dbReference type="GO" id="GO:0008234">
    <property type="term" value="F:cysteine-type peptidase activity"/>
    <property type="evidence" value="ECO:0007669"/>
    <property type="project" value="UniProtKB-KW"/>
</dbReference>
<dbReference type="OrthoDB" id="10253408at2759"/>
<dbReference type="SMART" id="SM00645">
    <property type="entry name" value="Pept_C1"/>
    <property type="match status" value="1"/>
</dbReference>
<dbReference type="InterPro" id="IPR000169">
    <property type="entry name" value="Pept_cys_AS"/>
</dbReference>
<dbReference type="PROSITE" id="PS00639">
    <property type="entry name" value="THIOL_PROTEASE_HIS"/>
    <property type="match status" value="1"/>
</dbReference>
<dbReference type="InterPro" id="IPR039417">
    <property type="entry name" value="Peptidase_C1A_papain-like"/>
</dbReference>
<comment type="similarity">
    <text evidence="1">Belongs to the peptidase C1 family.</text>
</comment>
<dbReference type="SUPFAM" id="SSF54001">
    <property type="entry name" value="Cysteine proteinases"/>
    <property type="match status" value="1"/>
</dbReference>
<dbReference type="InterPro" id="IPR025661">
    <property type="entry name" value="Pept_asp_AS"/>
</dbReference>
<evidence type="ECO:0000259" key="9">
    <source>
        <dbReference type="SMART" id="SM00848"/>
    </source>
</evidence>
<dbReference type="PROSITE" id="PS00139">
    <property type="entry name" value="THIOL_PROTEASE_CYS"/>
    <property type="match status" value="1"/>
</dbReference>
<evidence type="ECO:0000256" key="2">
    <source>
        <dbReference type="ARBA" id="ARBA00022670"/>
    </source>
</evidence>
<dbReference type="PANTHER" id="PTHR12411">
    <property type="entry name" value="CYSTEINE PROTEASE FAMILY C1-RELATED"/>
    <property type="match status" value="1"/>
</dbReference>
<evidence type="ECO:0000256" key="7">
    <source>
        <dbReference type="SAM" id="SignalP"/>
    </source>
</evidence>
<feature type="chain" id="PRO_5032816174" evidence="7">
    <location>
        <begin position="25"/>
        <end position="345"/>
    </location>
</feature>
<keyword evidence="6" id="KW-1015">Disulfide bond</keyword>
<dbReference type="Pfam" id="PF08246">
    <property type="entry name" value="Inhibitor_I29"/>
    <property type="match status" value="1"/>
</dbReference>